<sequence length="387" mass="42798">MIAKIFAVGSVAAMFLVGCCDKRASCEDCSKYEDKSAAVQKSAALPTTTAADSRDGATLAEQSKQTVLPERPQESLSLWNDHAPAKDSLEAFVRATTDPTSPDFIPEERRIAVFDWDGTLFLETAPTYFDWMLFEHRVLDDSTYKPSKKQLKAAREGREKKIFPGLSAERERIVAEAYKGMTLSEFEAYVRAFMQEPQPGFTGLKRGDAYYKPMVEVVKFLTANGFTVYVSSGTERYTMRPVVVDGLGLPPKQIIGSDVVVVSNNQKGADGLAYTFQNGDNLVLAGQSIIKNLQTNKVTTIASEIGYQPVLAFGNSGTDASLLNYAISNNKYRAMGFMLLCDDLEREYGNEAKAEKMRVASEKYGWIPVSMKNDWKTIYGDGVQKAK</sequence>
<dbReference type="InterPro" id="IPR036412">
    <property type="entry name" value="HAD-like_sf"/>
</dbReference>
<dbReference type="RefSeq" id="WP_109572758.1">
    <property type="nucleotide sequence ID" value="NZ_UHJL01000002.1"/>
</dbReference>
<name>A0A380S5M4_FIBSU</name>
<organism evidence="1 2">
    <name type="scientific">Fibrobacter succinogenes</name>
    <name type="common">Bacteroides succinogenes</name>
    <dbReference type="NCBI Taxonomy" id="833"/>
    <lineage>
        <taxon>Bacteria</taxon>
        <taxon>Pseudomonadati</taxon>
        <taxon>Fibrobacterota</taxon>
        <taxon>Fibrobacteria</taxon>
        <taxon>Fibrobacterales</taxon>
        <taxon>Fibrobacteraceae</taxon>
        <taxon>Fibrobacter</taxon>
    </lineage>
</organism>
<dbReference type="PANTHER" id="PTHR43344">
    <property type="entry name" value="PHOSPHOSERINE PHOSPHATASE"/>
    <property type="match status" value="1"/>
</dbReference>
<protein>
    <submittedName>
        <fullName evidence="1">Phosphoglycolate phosphatase, HAD superfamily</fullName>
    </submittedName>
</protein>
<evidence type="ECO:0000313" key="1">
    <source>
        <dbReference type="EMBL" id="SUQ24204.1"/>
    </source>
</evidence>
<dbReference type="PROSITE" id="PS51257">
    <property type="entry name" value="PROKAR_LIPOPROTEIN"/>
    <property type="match status" value="1"/>
</dbReference>
<dbReference type="Gene3D" id="3.40.50.1000">
    <property type="entry name" value="HAD superfamily/HAD-like"/>
    <property type="match status" value="1"/>
</dbReference>
<gene>
    <name evidence="1" type="ORF">SAMN05661053_1598</name>
</gene>
<dbReference type="EMBL" id="UHJL01000002">
    <property type="protein sequence ID" value="SUQ24204.1"/>
    <property type="molecule type" value="Genomic_DNA"/>
</dbReference>
<dbReference type="SUPFAM" id="SSF56784">
    <property type="entry name" value="HAD-like"/>
    <property type="match status" value="1"/>
</dbReference>
<reference evidence="1 2" key="1">
    <citation type="submission" date="2017-08" db="EMBL/GenBank/DDBJ databases">
        <authorList>
            <person name="de Groot N.N."/>
        </authorList>
    </citation>
    <scope>NUCLEOTIDE SEQUENCE [LARGE SCALE GENOMIC DNA]</scope>
    <source>
        <strain evidence="1 2">HM2</strain>
    </source>
</reference>
<accession>A0A380S5M4</accession>
<dbReference type="InterPro" id="IPR023214">
    <property type="entry name" value="HAD_sf"/>
</dbReference>
<dbReference type="AlphaFoldDB" id="A0A380S5M4"/>
<evidence type="ECO:0000313" key="2">
    <source>
        <dbReference type="Proteomes" id="UP000255423"/>
    </source>
</evidence>
<dbReference type="Pfam" id="PF12710">
    <property type="entry name" value="HAD"/>
    <property type="match status" value="1"/>
</dbReference>
<dbReference type="Proteomes" id="UP000255423">
    <property type="component" value="Unassembled WGS sequence"/>
</dbReference>
<proteinExistence type="predicted"/>
<dbReference type="InterPro" id="IPR050582">
    <property type="entry name" value="HAD-like_SerB"/>
</dbReference>